<evidence type="ECO:0000256" key="1">
    <source>
        <dbReference type="SAM" id="MobiDB-lite"/>
    </source>
</evidence>
<dbReference type="AlphaFoldDB" id="A0A3R6D4F9"/>
<keyword evidence="2" id="KW-1133">Transmembrane helix</keyword>
<feature type="compositionally biased region" description="Basic and acidic residues" evidence="1">
    <location>
        <begin position="829"/>
        <end position="866"/>
    </location>
</feature>
<reference evidence="3 4" key="1">
    <citation type="submission" date="2018-08" db="EMBL/GenBank/DDBJ databases">
        <title>A genome reference for cultivated species of the human gut microbiota.</title>
        <authorList>
            <person name="Zou Y."/>
            <person name="Xue W."/>
            <person name="Luo G."/>
        </authorList>
    </citation>
    <scope>NUCLEOTIDE SEQUENCE [LARGE SCALE GENOMIC DNA]</scope>
    <source>
        <strain evidence="3 4">AM37-1AC</strain>
    </source>
</reference>
<evidence type="ECO:0000313" key="3">
    <source>
        <dbReference type="EMBL" id="RHC17917.1"/>
    </source>
</evidence>
<feature type="compositionally biased region" description="Polar residues" evidence="1">
    <location>
        <begin position="518"/>
        <end position="533"/>
    </location>
</feature>
<feature type="region of interest" description="Disordered" evidence="1">
    <location>
        <begin position="791"/>
        <end position="866"/>
    </location>
</feature>
<dbReference type="RefSeq" id="WP_118597524.1">
    <property type="nucleotide sequence ID" value="NZ_QSHO01000005.1"/>
</dbReference>
<feature type="region of interest" description="Disordered" evidence="1">
    <location>
        <begin position="487"/>
        <end position="552"/>
    </location>
</feature>
<dbReference type="EMBL" id="QSHO01000005">
    <property type="protein sequence ID" value="RHC17917.1"/>
    <property type="molecule type" value="Genomic_DNA"/>
</dbReference>
<evidence type="ECO:0000256" key="2">
    <source>
        <dbReference type="SAM" id="Phobius"/>
    </source>
</evidence>
<gene>
    <name evidence="3" type="ORF">DW856_07195</name>
</gene>
<dbReference type="InterPro" id="IPR058112">
    <property type="entry name" value="CD3337_EF1877-like"/>
</dbReference>
<feature type="transmembrane region" description="Helical" evidence="2">
    <location>
        <begin position="392"/>
        <end position="413"/>
    </location>
</feature>
<feature type="compositionally biased region" description="Gly residues" evidence="1">
    <location>
        <begin position="492"/>
        <end position="505"/>
    </location>
</feature>
<accession>A0A3R6D4F9</accession>
<feature type="transmembrane region" description="Helical" evidence="2">
    <location>
        <begin position="358"/>
        <end position="380"/>
    </location>
</feature>
<feature type="transmembrane region" description="Helical" evidence="2">
    <location>
        <begin position="155"/>
        <end position="173"/>
    </location>
</feature>
<keyword evidence="2" id="KW-0472">Membrane</keyword>
<feature type="transmembrane region" description="Helical" evidence="2">
    <location>
        <begin position="419"/>
        <end position="437"/>
    </location>
</feature>
<comment type="caution">
    <text evidence="3">The sequence shown here is derived from an EMBL/GenBank/DDBJ whole genome shotgun (WGS) entry which is preliminary data.</text>
</comment>
<keyword evidence="2" id="KW-0812">Transmembrane</keyword>
<proteinExistence type="predicted"/>
<organism evidence="3 4">
    <name type="scientific">Roseburia intestinalis</name>
    <dbReference type="NCBI Taxonomy" id="166486"/>
    <lineage>
        <taxon>Bacteria</taxon>
        <taxon>Bacillati</taxon>
        <taxon>Bacillota</taxon>
        <taxon>Clostridia</taxon>
        <taxon>Lachnospirales</taxon>
        <taxon>Lachnospiraceae</taxon>
        <taxon>Roseburia</taxon>
    </lineage>
</organism>
<name>A0A3R6D4F9_9FIRM</name>
<sequence>MRKKWGMKTKRLQKPRKQILSAFLVCMLLTGLFLSAANMEVAAASGLVDETIDAGNLYSQYRWDNYQIDFYVDTSWDWLPWNWMDRIDNKISSVFYGISDGIWLISVLLSSGTGYIVQQTYSLDFIGDMADDIGKNIQILAGMNTGSKKFNADGFYTWLLLFIVLIVGGYMAYAGLIKRKTTEAVSAAVNMLVIFLLTAAFIAYAPQYIKNINDFSADLSNGVLELGAKLVMPGNDEMGVKATDKIRNNLFAIQVYKPWLLLQFGTTDETALESERIAAGVDGDRIKSILSVSPVTNFGEDRQTAVKTDIETYKNVNMTVTSVIGRFGTVLLVFFLNLIISIFVIIMCGLVIFTQLLFIIFALYLPLNFILSMLPTYNGLLKKAVEKLFNTILMRAGLTLLITIAFSLSAMIYSMSGDYPFLMVAFLQIVVFVGTYLKMDEILSMVALGDGGSNKRGRFLKSMGRYMVMRKLFGRRYYSSGRRAAVSRNAGAGSGTGGGTGGSAGDGSKDAAAPSGGNDSQKAPSHTNNSNNKPVREPARTNENVNGTENKGIPENEWITIYRAGKAPSAGAKAGKRVGMVMDSGKRLKDRMSLVKENVKNTPTEIKYQAGLHRKAIDQNVKDFKEGIAGERNRRETGRLQERNRIQTDAGRKRREMYLAKRRNETALKRYDGINIHQRIPVNGKELDKYRGVDGLNRSAKAGKSFIDSRGQMRKASDEKLRDMAGSEERIRKNDQKTERIGTPLEEIRYKQSVTRLPYSNRDVRKELGTYGTMLNSTDQEKFRKDLHQQRNEDHGLQERNGGQSVRETETGTESVPGRTIIRSGGNAKDLRSDVLAERRSAGHAEPHVKKITGLKKDDRRTDRRK</sequence>
<protein>
    <submittedName>
        <fullName evidence="3">YtxH domain-containing protein</fullName>
    </submittedName>
</protein>
<evidence type="ECO:0000313" key="4">
    <source>
        <dbReference type="Proteomes" id="UP000283513"/>
    </source>
</evidence>
<dbReference type="NCBIfam" id="NF046089">
    <property type="entry name" value="CD3337_EF1877"/>
    <property type="match status" value="1"/>
</dbReference>
<feature type="transmembrane region" description="Helical" evidence="2">
    <location>
        <begin position="327"/>
        <end position="352"/>
    </location>
</feature>
<dbReference type="Proteomes" id="UP000283513">
    <property type="component" value="Unassembled WGS sequence"/>
</dbReference>
<feature type="transmembrane region" description="Helical" evidence="2">
    <location>
        <begin position="185"/>
        <end position="205"/>
    </location>
</feature>